<dbReference type="InterPro" id="IPR044399">
    <property type="entry name" value="Mb-like_M"/>
</dbReference>
<accession>A0A0C2CP94</accession>
<evidence type="ECO:0000313" key="1">
    <source>
        <dbReference type="EMBL" id="KIH58553.1"/>
    </source>
</evidence>
<reference evidence="1 2" key="1">
    <citation type="submission" date="2013-12" db="EMBL/GenBank/DDBJ databases">
        <title>Draft genome of the parsitic nematode Ancylostoma duodenale.</title>
        <authorList>
            <person name="Mitreva M."/>
        </authorList>
    </citation>
    <scope>NUCLEOTIDE SEQUENCE [LARGE SCALE GENOMIC DNA]</scope>
    <source>
        <strain evidence="1 2">Zhejiang</strain>
    </source>
</reference>
<keyword evidence="2" id="KW-1185">Reference proteome</keyword>
<name>A0A0C2CP94_9BILA</name>
<gene>
    <name evidence="1" type="ORF">ANCDUO_11241</name>
</gene>
<proteinExistence type="predicted"/>
<dbReference type="AlphaFoldDB" id="A0A0C2CP94"/>
<evidence type="ECO:0000313" key="2">
    <source>
        <dbReference type="Proteomes" id="UP000054047"/>
    </source>
</evidence>
<dbReference type="InterPro" id="IPR012292">
    <property type="entry name" value="Globin/Proto"/>
</dbReference>
<dbReference type="OrthoDB" id="5810844at2759"/>
<dbReference type="Proteomes" id="UP000054047">
    <property type="component" value="Unassembled WGS sequence"/>
</dbReference>
<dbReference type="CDD" id="cd01040">
    <property type="entry name" value="Mb-like"/>
    <property type="match status" value="1"/>
</dbReference>
<dbReference type="SUPFAM" id="SSF46458">
    <property type="entry name" value="Globin-like"/>
    <property type="match status" value="1"/>
</dbReference>
<protein>
    <submittedName>
        <fullName evidence="1">Uncharacterized protein</fullName>
    </submittedName>
</protein>
<dbReference type="Gene3D" id="1.10.490.10">
    <property type="entry name" value="Globins"/>
    <property type="match status" value="1"/>
</dbReference>
<organism evidence="1 2">
    <name type="scientific">Ancylostoma duodenale</name>
    <dbReference type="NCBI Taxonomy" id="51022"/>
    <lineage>
        <taxon>Eukaryota</taxon>
        <taxon>Metazoa</taxon>
        <taxon>Ecdysozoa</taxon>
        <taxon>Nematoda</taxon>
        <taxon>Chromadorea</taxon>
        <taxon>Rhabditida</taxon>
        <taxon>Rhabditina</taxon>
        <taxon>Rhabditomorpha</taxon>
        <taxon>Strongyloidea</taxon>
        <taxon>Ancylostomatidae</taxon>
        <taxon>Ancylostomatinae</taxon>
        <taxon>Ancylostoma</taxon>
    </lineage>
</organism>
<dbReference type="EMBL" id="KN732991">
    <property type="protein sequence ID" value="KIH58553.1"/>
    <property type="molecule type" value="Genomic_DNA"/>
</dbReference>
<sequence>MFETIFTENPHYLAYIDLKGEPNWNNHINFKIHVQRFVTALSEAMRRLRDPTTSYDVLRDFGASYATYPKRVSAVYFERLANALNQTATQLQEHDHLSVEVRPFYEKLGNFPKTATNRLQFQKAPSREEDSNSSEGDKSYKSLLDVEKLSVLDEAPVGIRLISISLAFLLLAGSASFSSFSASRPGYASRGSLSQMDTHSECLGQLYSLIRQNRAEHHGPNEVCPITVEAWTVLSAYLANQIKYGYEMERVIRTEMSKLGLDGSGGLKRGALSMQRPTQFA</sequence>
<dbReference type="InterPro" id="IPR009050">
    <property type="entry name" value="Globin-like_sf"/>
</dbReference>
<dbReference type="GO" id="GO:0019825">
    <property type="term" value="F:oxygen binding"/>
    <property type="evidence" value="ECO:0007669"/>
    <property type="project" value="InterPro"/>
</dbReference>
<dbReference type="GO" id="GO:0020037">
    <property type="term" value="F:heme binding"/>
    <property type="evidence" value="ECO:0007669"/>
    <property type="project" value="InterPro"/>
</dbReference>